<feature type="compositionally biased region" description="Acidic residues" evidence="4">
    <location>
        <begin position="1026"/>
        <end position="1041"/>
    </location>
</feature>
<dbReference type="PROSITE" id="PS50005">
    <property type="entry name" value="TPR"/>
    <property type="match status" value="7"/>
</dbReference>
<feature type="compositionally biased region" description="Basic residues" evidence="4">
    <location>
        <begin position="950"/>
        <end position="978"/>
    </location>
</feature>
<keyword evidence="6" id="KW-1185">Reference proteome</keyword>
<dbReference type="GO" id="GO:0006368">
    <property type="term" value="P:transcription elongation by RNA polymerase II"/>
    <property type="evidence" value="ECO:0007669"/>
    <property type="project" value="TreeGrafter"/>
</dbReference>
<dbReference type="STRING" id="1890364.A0A2P6MZX9"/>
<dbReference type="EMBL" id="MDYQ01000271">
    <property type="protein sequence ID" value="PRP77258.1"/>
    <property type="molecule type" value="Genomic_DNA"/>
</dbReference>
<dbReference type="FunCoup" id="A0A2P6MZX9">
    <property type="interactions" value="716"/>
</dbReference>
<evidence type="ECO:0000256" key="4">
    <source>
        <dbReference type="SAM" id="MobiDB-lite"/>
    </source>
</evidence>
<keyword evidence="2 3" id="KW-0802">TPR repeat</keyword>
<dbReference type="PANTHER" id="PTHR14027">
    <property type="entry name" value="RNA POLYMERASE-ASSOCIATED PROTEIN CTR9"/>
    <property type="match status" value="1"/>
</dbReference>
<feature type="compositionally biased region" description="Basic and acidic residues" evidence="4">
    <location>
        <begin position="1003"/>
        <end position="1025"/>
    </location>
</feature>
<dbReference type="GO" id="GO:0000993">
    <property type="term" value="F:RNA polymerase II complex binding"/>
    <property type="evidence" value="ECO:0007669"/>
    <property type="project" value="TreeGrafter"/>
</dbReference>
<comment type="caution">
    <text evidence="5">The sequence shown here is derived from an EMBL/GenBank/DDBJ whole genome shotgun (WGS) entry which is preliminary data.</text>
</comment>
<feature type="compositionally biased region" description="Acidic residues" evidence="4">
    <location>
        <begin position="982"/>
        <end position="1002"/>
    </location>
</feature>
<evidence type="ECO:0000256" key="1">
    <source>
        <dbReference type="ARBA" id="ARBA00022737"/>
    </source>
</evidence>
<dbReference type="SMART" id="SM00028">
    <property type="entry name" value="TPR"/>
    <property type="match status" value="10"/>
</dbReference>
<dbReference type="InterPro" id="IPR011990">
    <property type="entry name" value="TPR-like_helical_dom_sf"/>
</dbReference>
<feature type="repeat" description="TPR" evidence="3">
    <location>
        <begin position="528"/>
        <end position="561"/>
    </location>
</feature>
<feature type="region of interest" description="Disordered" evidence="4">
    <location>
        <begin position="820"/>
        <end position="839"/>
    </location>
</feature>
<dbReference type="Pfam" id="PF13432">
    <property type="entry name" value="TPR_16"/>
    <property type="match status" value="2"/>
</dbReference>
<feature type="compositionally biased region" description="Basic and acidic residues" evidence="4">
    <location>
        <begin position="820"/>
        <end position="834"/>
    </location>
</feature>
<sequence length="1064" mass="123236">MADSSLFIPVQNADTVVRVKVSELPTDAEDVLEIMRAETAPLDLWTRLACFYLQMGKYEQFKYVLDAGCDPQVDTLYSENKRDRIALLNMSAAWFTLQATKSGDKREKDAQWQQATLNFGKADKIDVRDEMTWVTKGMVLLTKEDYPRAIDCLENVLRANPRNISGIICKARGLYSQGKFEESLELYKNALNICPKGPAHIRLEMGNCYMKLNKPNAARKAYLRTLQLEPQNVDALCGIGICELNNSSSSKQLEPVVMHTKNAMAYFKRAFDIDPNHPTPLLHLSDHYFFNGNYIKSREYASNALKNTQLDKVRSEANYRLGRVCQALNEFGEAYNHFSHAAKLWPEHALSQYSLGQMLLHRGETEKAAKCFESVIKLYPDHWESTKVLGHILKSANRAKAFTLFKKVTELQPGDVESWLEIAQLSEGNTLDALHAYEKAKDVLESRKSHVPYELWNNIGSLRHSTGNFDEALEAYGHVIGTDGAEKPFKSNNITTLYNIARVHESKCHYSEAVRLYEGIIEEYPEYIDCYLRLGAMCKSRGELVEAADWYNKAIEQDEKSTDALVMQGNLHLQKEEWQPAQKKFEKVLEKDKHDAYANLMLGNIYYNARFEKEDRSDRYLQHAMDFYWRVLQNNPSNIYAANGVALVHAEQNKQTEARDFFGELLAENFPDVRINMAHLAMSLNTSKGYTDATVLYQKCLSTFYQNKDPALLLYLSKALFEEGRHQECRQVLMKAIHLSPNNKALWFNIALSFETNAVDILKNKKKTLAQLTSAMNMLKQATATFKWLKSTPPSQPQQRSDRHSNYCDELLERGSRQLEMAAREEKRESERQAEVNQELASIRAIEEKVAQEKKLEEERNKMEQERIAREYQRNLDELTRREAEAKAVRDDDDQEEAKPTKKRARRKSEKGDKIQIVSDNEELEYVSDADDAEVQPKKKKKERSEGKKDKKRKKEKKDKKERGKKKEKKEKKSRKKHRSEEEEEEEAHQEEDEIELDEEDKEREKEEERAAEKKEEEREENKEEEKEEKEEEKEEEEDKEETSQRGKIKKSAVESSLDDLLDL</sequence>
<evidence type="ECO:0000313" key="6">
    <source>
        <dbReference type="Proteomes" id="UP000241769"/>
    </source>
</evidence>
<dbReference type="PANTHER" id="PTHR14027:SF2">
    <property type="entry name" value="RNA POLYMERASE-ASSOCIATED PROTEIN CTR9 HOMOLOG"/>
    <property type="match status" value="1"/>
</dbReference>
<evidence type="ECO:0000256" key="2">
    <source>
        <dbReference type="ARBA" id="ARBA00022803"/>
    </source>
</evidence>
<keyword evidence="1" id="KW-0677">Repeat</keyword>
<accession>A0A2P6MZX9</accession>
<dbReference type="InterPro" id="IPR031101">
    <property type="entry name" value="Ctr9"/>
</dbReference>
<dbReference type="AlphaFoldDB" id="A0A2P6MZX9"/>
<dbReference type="SUPFAM" id="SSF48452">
    <property type="entry name" value="TPR-like"/>
    <property type="match status" value="3"/>
</dbReference>
<evidence type="ECO:0000313" key="5">
    <source>
        <dbReference type="EMBL" id="PRP77258.1"/>
    </source>
</evidence>
<feature type="region of interest" description="Disordered" evidence="4">
    <location>
        <begin position="884"/>
        <end position="1064"/>
    </location>
</feature>
<evidence type="ECO:0000256" key="3">
    <source>
        <dbReference type="PROSITE-ProRule" id="PRU00339"/>
    </source>
</evidence>
<dbReference type="Proteomes" id="UP000241769">
    <property type="component" value="Unassembled WGS sequence"/>
</dbReference>
<dbReference type="InParanoid" id="A0A2P6MZX9"/>
<dbReference type="OrthoDB" id="343875at2759"/>
<protein>
    <submittedName>
        <fullName evidence="5">Uncharacterized protein</fullName>
    </submittedName>
</protein>
<feature type="repeat" description="TPR" evidence="3">
    <location>
        <begin position="130"/>
        <end position="163"/>
    </location>
</feature>
<feature type="repeat" description="TPR" evidence="3">
    <location>
        <begin position="315"/>
        <end position="348"/>
    </location>
</feature>
<gene>
    <name evidence="5" type="ORF">PROFUN_14470</name>
</gene>
<name>A0A2P6MZX9_9EUKA</name>
<reference evidence="5 6" key="1">
    <citation type="journal article" date="2018" name="Genome Biol. Evol.">
        <title>Multiple Roots of Fruiting Body Formation in Amoebozoa.</title>
        <authorList>
            <person name="Hillmann F."/>
            <person name="Forbes G."/>
            <person name="Novohradska S."/>
            <person name="Ferling I."/>
            <person name="Riege K."/>
            <person name="Groth M."/>
            <person name="Westermann M."/>
            <person name="Marz M."/>
            <person name="Spaller T."/>
            <person name="Winckler T."/>
            <person name="Schaap P."/>
            <person name="Glockner G."/>
        </authorList>
    </citation>
    <scope>NUCLEOTIDE SEQUENCE [LARGE SCALE GENOMIC DNA]</scope>
    <source>
        <strain evidence="5 6">Jena</strain>
    </source>
</reference>
<dbReference type="GO" id="GO:0006355">
    <property type="term" value="P:regulation of DNA-templated transcription"/>
    <property type="evidence" value="ECO:0007669"/>
    <property type="project" value="InterPro"/>
</dbReference>
<feature type="compositionally biased region" description="Acidic residues" evidence="4">
    <location>
        <begin position="920"/>
        <end position="934"/>
    </location>
</feature>
<dbReference type="Pfam" id="PF13181">
    <property type="entry name" value="TPR_8"/>
    <property type="match status" value="2"/>
</dbReference>
<dbReference type="InterPro" id="IPR019734">
    <property type="entry name" value="TPR_rpt"/>
</dbReference>
<proteinExistence type="predicted"/>
<feature type="repeat" description="TPR" evidence="3">
    <location>
        <begin position="349"/>
        <end position="382"/>
    </location>
</feature>
<feature type="repeat" description="TPR" evidence="3">
    <location>
        <begin position="453"/>
        <end position="486"/>
    </location>
</feature>
<dbReference type="GO" id="GO:0016593">
    <property type="term" value="C:Cdc73/Paf1 complex"/>
    <property type="evidence" value="ECO:0007669"/>
    <property type="project" value="TreeGrafter"/>
</dbReference>
<feature type="repeat" description="TPR" evidence="3">
    <location>
        <begin position="562"/>
        <end position="595"/>
    </location>
</feature>
<feature type="repeat" description="TPR" evidence="3">
    <location>
        <begin position="199"/>
        <end position="232"/>
    </location>
</feature>
<organism evidence="5 6">
    <name type="scientific">Planoprotostelium fungivorum</name>
    <dbReference type="NCBI Taxonomy" id="1890364"/>
    <lineage>
        <taxon>Eukaryota</taxon>
        <taxon>Amoebozoa</taxon>
        <taxon>Evosea</taxon>
        <taxon>Variosea</taxon>
        <taxon>Cavosteliida</taxon>
        <taxon>Cavosteliaceae</taxon>
        <taxon>Planoprotostelium</taxon>
    </lineage>
</organism>
<dbReference type="Gene3D" id="1.25.40.10">
    <property type="entry name" value="Tetratricopeptide repeat domain"/>
    <property type="match status" value="2"/>
</dbReference>